<keyword evidence="3" id="KW-1185">Reference proteome</keyword>
<dbReference type="EMBL" id="CAMPGE010011951">
    <property type="protein sequence ID" value="CAI2370748.1"/>
    <property type="molecule type" value="Genomic_DNA"/>
</dbReference>
<proteinExistence type="predicted"/>
<feature type="region of interest" description="Disordered" evidence="1">
    <location>
        <begin position="299"/>
        <end position="352"/>
    </location>
</feature>
<feature type="compositionally biased region" description="Basic residues" evidence="1">
    <location>
        <begin position="341"/>
        <end position="352"/>
    </location>
</feature>
<gene>
    <name evidence="2" type="ORF">ECRASSUSDP1_LOCUS12066</name>
</gene>
<dbReference type="AlphaFoldDB" id="A0AAD1UJW1"/>
<comment type="caution">
    <text evidence="2">The sequence shown here is derived from an EMBL/GenBank/DDBJ whole genome shotgun (WGS) entry which is preliminary data.</text>
</comment>
<organism evidence="2 3">
    <name type="scientific">Euplotes crassus</name>
    <dbReference type="NCBI Taxonomy" id="5936"/>
    <lineage>
        <taxon>Eukaryota</taxon>
        <taxon>Sar</taxon>
        <taxon>Alveolata</taxon>
        <taxon>Ciliophora</taxon>
        <taxon>Intramacronucleata</taxon>
        <taxon>Spirotrichea</taxon>
        <taxon>Hypotrichia</taxon>
        <taxon>Euplotida</taxon>
        <taxon>Euplotidae</taxon>
        <taxon>Moneuplotes</taxon>
    </lineage>
</organism>
<accession>A0AAD1UJW1</accession>
<evidence type="ECO:0000256" key="1">
    <source>
        <dbReference type="SAM" id="MobiDB-lite"/>
    </source>
</evidence>
<dbReference type="Proteomes" id="UP001295684">
    <property type="component" value="Unassembled WGS sequence"/>
</dbReference>
<sequence>MQQIPQGCVIEDIEDLGVSSIIYASELSSASEKQLPWVNDHETLHSDGAKSKKSSFSIKLANQIKKLRKIDDILPNIKTPVAESKNREKLASYNIKVAGVSQKANIEREKANDDCILMKLFSKNMGKASPKILTNLRSRSSNFFDHFNVDREYELFQSAEVKKRPFLDLEIRRSINKVDDLKAALTKKIVKKKFTFKSSASTDCNTIITADCTPIKVDGAKTSGKPGKFLYSPILPASKCKNKKLKKSVRILNLRGNASSVLKLSKTFRGNSKDKPNSSSKALTIRAQLKKLKVKNSLKINKKLSNKGKNSSKKKQRCLKTKKKRKHSQVQSQRRPEQGSRRKIKVSSHKYI</sequence>
<evidence type="ECO:0000313" key="2">
    <source>
        <dbReference type="EMBL" id="CAI2370748.1"/>
    </source>
</evidence>
<evidence type="ECO:0000313" key="3">
    <source>
        <dbReference type="Proteomes" id="UP001295684"/>
    </source>
</evidence>
<name>A0AAD1UJW1_EUPCR</name>
<feature type="compositionally biased region" description="Basic residues" evidence="1">
    <location>
        <begin position="299"/>
        <end position="328"/>
    </location>
</feature>
<protein>
    <submittedName>
        <fullName evidence="2">Uncharacterized protein</fullName>
    </submittedName>
</protein>
<reference evidence="2" key="1">
    <citation type="submission" date="2023-07" db="EMBL/GenBank/DDBJ databases">
        <authorList>
            <consortium name="AG Swart"/>
            <person name="Singh M."/>
            <person name="Singh A."/>
            <person name="Seah K."/>
            <person name="Emmerich C."/>
        </authorList>
    </citation>
    <scope>NUCLEOTIDE SEQUENCE</scope>
    <source>
        <strain evidence="2">DP1</strain>
    </source>
</reference>